<organism evidence="4 5">
    <name type="scientific">[Clostridium] citroniae WAL-19142</name>
    <dbReference type="NCBI Taxonomy" id="742734"/>
    <lineage>
        <taxon>Bacteria</taxon>
        <taxon>Bacillati</taxon>
        <taxon>Bacillota</taxon>
        <taxon>Clostridia</taxon>
        <taxon>Lachnospirales</taxon>
        <taxon>Lachnospiraceae</taxon>
        <taxon>Enterocloster</taxon>
    </lineage>
</organism>
<feature type="domain" description="Peptidase M56" evidence="3">
    <location>
        <begin position="2"/>
        <end position="296"/>
    </location>
</feature>
<feature type="region of interest" description="Disordered" evidence="1">
    <location>
        <begin position="628"/>
        <end position="648"/>
    </location>
</feature>
<evidence type="ECO:0000256" key="2">
    <source>
        <dbReference type="SAM" id="Phobius"/>
    </source>
</evidence>
<protein>
    <recommendedName>
        <fullName evidence="3">Peptidase M56 domain-containing protein</fullName>
    </recommendedName>
</protein>
<accession>A0A0J9C6B8</accession>
<evidence type="ECO:0000256" key="1">
    <source>
        <dbReference type="SAM" id="MobiDB-lite"/>
    </source>
</evidence>
<feature type="transmembrane region" description="Helical" evidence="2">
    <location>
        <begin position="112"/>
        <end position="134"/>
    </location>
</feature>
<dbReference type="EMBL" id="ADLK01000019">
    <property type="protein sequence ID" value="KMW19964.1"/>
    <property type="molecule type" value="Genomic_DNA"/>
</dbReference>
<reference evidence="4 5" key="1">
    <citation type="submission" date="2011-04" db="EMBL/GenBank/DDBJ databases">
        <title>The Genome Sequence of Clostridium citroniae WAL-19142.</title>
        <authorList>
            <consortium name="The Broad Institute Genome Sequencing Platform"/>
            <person name="Earl A."/>
            <person name="Ward D."/>
            <person name="Feldgarden M."/>
            <person name="Gevers D."/>
            <person name="Warren Y.A."/>
            <person name="Tyrrell K.L."/>
            <person name="Citron D.M."/>
            <person name="Goldstein E.J."/>
            <person name="Daigneault M."/>
            <person name="Allen-Vercoe E."/>
            <person name="Young S.K."/>
            <person name="Zeng Q."/>
            <person name="Gargeya S."/>
            <person name="Fitzgerald M."/>
            <person name="Haas B."/>
            <person name="Abouelleil A."/>
            <person name="Alvarado L."/>
            <person name="Arachchi H.M."/>
            <person name="Berlin A."/>
            <person name="Brown A."/>
            <person name="Chapman S.B."/>
            <person name="Chen Z."/>
            <person name="Dunbar C."/>
            <person name="Freedman E."/>
            <person name="Gearin G."/>
            <person name="Gellesch M."/>
            <person name="Goldberg J."/>
            <person name="Griggs A."/>
            <person name="Gujja S."/>
            <person name="Heilman E.R."/>
            <person name="Heiman D."/>
            <person name="Howarth C."/>
            <person name="Larson L."/>
            <person name="Lui A."/>
            <person name="MacDonald P.J."/>
            <person name="Mehta T."/>
            <person name="Montmayeur A."/>
            <person name="Murphy C."/>
            <person name="Neiman D."/>
            <person name="Pearson M."/>
            <person name="Priest M."/>
            <person name="Roberts A."/>
            <person name="Saif S."/>
            <person name="Shea T."/>
            <person name="Shenoy N."/>
            <person name="Sisk P."/>
            <person name="Stolte C."/>
            <person name="Sykes S."/>
            <person name="White J."/>
            <person name="Yandava C."/>
            <person name="Wortman J."/>
            <person name="Nusbaum C."/>
            <person name="Birren B."/>
        </authorList>
    </citation>
    <scope>NUCLEOTIDE SEQUENCE [LARGE SCALE GENOMIC DNA]</scope>
    <source>
        <strain evidence="4 5">WAL-19142</strain>
    </source>
</reference>
<dbReference type="PANTHER" id="PTHR34978:SF3">
    <property type="entry name" value="SLR0241 PROTEIN"/>
    <property type="match status" value="1"/>
</dbReference>
<dbReference type="AlphaFoldDB" id="A0A0J9C6B8"/>
<dbReference type="CDD" id="cd07341">
    <property type="entry name" value="M56_BlaR1_MecR1_like"/>
    <property type="match status" value="1"/>
</dbReference>
<dbReference type="PATRIC" id="fig|742734.4.peg.2122"/>
<evidence type="ECO:0000313" key="4">
    <source>
        <dbReference type="EMBL" id="KMW19964.1"/>
    </source>
</evidence>
<dbReference type="Pfam" id="PF05569">
    <property type="entry name" value="Peptidase_M56"/>
    <property type="match status" value="1"/>
</dbReference>
<feature type="transmembrane region" description="Helical" evidence="2">
    <location>
        <begin position="305"/>
        <end position="324"/>
    </location>
</feature>
<feature type="compositionally biased region" description="Basic and acidic residues" evidence="1">
    <location>
        <begin position="570"/>
        <end position="592"/>
    </location>
</feature>
<proteinExistence type="predicted"/>
<dbReference type="RefSeq" id="WP_048929761.1">
    <property type="nucleotide sequence ID" value="NZ_KQ235877.1"/>
</dbReference>
<evidence type="ECO:0000259" key="3">
    <source>
        <dbReference type="Pfam" id="PF05569"/>
    </source>
</evidence>
<keyword evidence="2" id="KW-1133">Transmembrane helix</keyword>
<keyword evidence="2" id="KW-0472">Membrane</keyword>
<dbReference type="Proteomes" id="UP000037392">
    <property type="component" value="Unassembled WGS sequence"/>
</dbReference>
<name>A0A0J9C6B8_9FIRM</name>
<dbReference type="PANTHER" id="PTHR34978">
    <property type="entry name" value="POSSIBLE SENSOR-TRANSDUCER PROTEIN BLAR"/>
    <property type="match status" value="1"/>
</dbReference>
<keyword evidence="2" id="KW-0812">Transmembrane</keyword>
<feature type="compositionally biased region" description="Basic and acidic residues" evidence="1">
    <location>
        <begin position="629"/>
        <end position="640"/>
    </location>
</feature>
<feature type="transmembrane region" description="Helical" evidence="2">
    <location>
        <begin position="6"/>
        <end position="22"/>
    </location>
</feature>
<comment type="caution">
    <text evidence="4">The sequence shown here is derived from an EMBL/GenBank/DDBJ whole genome shotgun (WGS) entry which is preliminary data.</text>
</comment>
<evidence type="ECO:0000313" key="5">
    <source>
        <dbReference type="Proteomes" id="UP000037392"/>
    </source>
</evidence>
<sequence length="908" mass="102803">MIETLITSSALIAGICLLRLFLKGRISPGIQYGIWATVALRLMIPWFSPLYSWFRTIESPFSVMNAADNLREMAAVRPVAEPLLDNLGTGQVIPYAVPAAVAGRAAGHDWNLIILTLWILGGILLFARMMWTNLHFSWSLYMRRERYLGDTYGITKLPVYCVQGLSTPCFMAFLCDRAIYIPWDMAEDEGRLRHILIHEDCHASHHDHIWSMLRCILLCYYWIDPLVWAAAFLSKRDSELACDAAAVRRLGEGERIAYGRTLISLMEKRRHRAGVLNVSPDMWNGKRAVKERIAILAKHPVTTRVMACILVLILTVLVVCTYTGKQSQSDITARTEAWANAFCGREGNTLKDMFDPQDPDGFYKMDQVQSQPGDPAIGFGWSSPWPMDQLYETETEGSRSEITYYAMTSDPHRWVWKEHLTWKQEDGIWYVEQETLKEYDSILSAREFYEAYGRGIAGTPMDYRKDGMAEILNKHAASDPVLGDLRYPDLAMEYLLNLHGGKGTVVENLDTAAEDTGTAAEDMGTAAESKSKVVVYTFPDKSRAAVTMIQPFGGEGIWIPEELTEIPESALDKREDGESSPKEKAERAERTPEGALDGTLKGTEDGTDRISMDDVLRLAGVTDAASLAERTKNFPEPDRVDGDEDENSLNRVEHYPFVHLDEPYEIQVSYENRSGDLDYISLQRLTTGEWLNLYQTPEAVKKYGIKLADRGEIEVFFATHRKMSDYLTYRLPGELSDGDYMEALGNSSGGNLFLTSDQAAQRRLEDLNRYVDTSAVPQEWRSAGAVQRFTGDWLYRRFEQGELMEIGYPWNHSMFISEPVSVIDCEVPALLILVSHDMYTSASLTDAEAEHGPIPEEDRTSRMWYIFFAESDSDEMYAISLNGDLYHESDLLKIARTVHFTENAWTKK</sequence>
<feature type="region of interest" description="Disordered" evidence="1">
    <location>
        <begin position="568"/>
        <end position="608"/>
    </location>
</feature>
<dbReference type="OrthoDB" id="9804799at2"/>
<gene>
    <name evidence="4" type="ORF">HMPREF9470_01979</name>
</gene>
<dbReference type="InterPro" id="IPR008756">
    <property type="entry name" value="Peptidase_M56"/>
</dbReference>
<dbReference type="GeneID" id="93162087"/>
<feature type="transmembrane region" description="Helical" evidence="2">
    <location>
        <begin position="34"/>
        <end position="54"/>
    </location>
</feature>
<dbReference type="InterPro" id="IPR052173">
    <property type="entry name" value="Beta-lactam_resp_regulator"/>
</dbReference>